<protein>
    <recommendedName>
        <fullName evidence="1">Integrase catalytic domain-containing protein</fullName>
    </recommendedName>
</protein>
<keyword evidence="3" id="KW-1185">Reference proteome</keyword>
<dbReference type="PANTHER" id="PTHR35004:SF7">
    <property type="entry name" value="INTEGRASE PROTEIN"/>
    <property type="match status" value="1"/>
</dbReference>
<dbReference type="InterPro" id="IPR012337">
    <property type="entry name" value="RNaseH-like_sf"/>
</dbReference>
<dbReference type="AlphaFoldDB" id="Q1GXQ8"/>
<evidence type="ECO:0000313" key="3">
    <source>
        <dbReference type="Proteomes" id="UP000002440"/>
    </source>
</evidence>
<dbReference type="eggNOG" id="COG2801">
    <property type="taxonomic scope" value="Bacteria"/>
</dbReference>
<dbReference type="HOGENOM" id="CLU_019645_0_0_4"/>
<gene>
    <name evidence="2" type="ordered locus">Mfla_2716</name>
</gene>
<dbReference type="Proteomes" id="UP000002440">
    <property type="component" value="Chromosome"/>
</dbReference>
<dbReference type="GO" id="GO:0003676">
    <property type="term" value="F:nucleic acid binding"/>
    <property type="evidence" value="ECO:0007669"/>
    <property type="project" value="InterPro"/>
</dbReference>
<name>Q1GXQ8_METFK</name>
<evidence type="ECO:0000313" key="2">
    <source>
        <dbReference type="EMBL" id="ABE50979.1"/>
    </source>
</evidence>
<sequence length="594" mass="66544">MPIEAPSSLTIADEMRSLARQLDSASHREKGVLIEQAMQHYGWSRAKVYSQLKAIGWTSGRKVRADRGTTSQNMEALAMVSSFERLGIRKNGKATMKTPLATSILAQNGFDIAVSNSRINTLMRDRQMHLAAQKLATPSQRMRSLHPNHVHQVDPSLCLVYYLPNGEQRIIRDDEFYKNKLESLAKVEFKVWRYVLTDHYSASIIVKYYQAKGETQANLYDFLLYCWSKKDGTLLHGVPRLLIWDKGSANSAGAIKNALRSLDVQQIPHTAGNARAKGGVENGNNLVETLFESRLRLEPVNNVDELNLAAEHWYNAYNANAIPGYDSRLKRKHMAEPMARYGLWQMIRKEQLRILPDIEVCRQLLSGTDVERKVMQDLTVSFKNPVTKQRQYYDLRHIPGIHIGQIVKVSPMVYGAGNVIVSFSNYLGEETSQIVQPITGDAISGFADTAAVFGESFKSQPDTVVEQASKAADQLAYPGMSAEQIEAAKRSNKVPFNGRINAHSHLADVQAPAFIERPGEMLNVPNRLQIEVKPLSNIEAKVKLRNLLGRTLTAEESENLKVWYPEGILEDQLQEAVLALEGKLETAPKLVAVK</sequence>
<evidence type="ECO:0000259" key="1">
    <source>
        <dbReference type="PROSITE" id="PS50994"/>
    </source>
</evidence>
<dbReference type="PROSITE" id="PS50994">
    <property type="entry name" value="INTEGRASE"/>
    <property type="match status" value="1"/>
</dbReference>
<reference evidence="2 3" key="1">
    <citation type="submission" date="2006-03" db="EMBL/GenBank/DDBJ databases">
        <title>Complete sequence of Methylobacillus flagellatus KT.</title>
        <authorList>
            <consortium name="US DOE Joint Genome Institute"/>
            <person name="Copeland A."/>
            <person name="Lucas S."/>
            <person name="Lapidus A."/>
            <person name="Barry K."/>
            <person name="Detter J.C."/>
            <person name="Glavina del Rio T."/>
            <person name="Hammon N."/>
            <person name="Israni S."/>
            <person name="Dalin E."/>
            <person name="Tice H."/>
            <person name="Pitluck S."/>
            <person name="Brettin T."/>
            <person name="Bruce D."/>
            <person name="Han C."/>
            <person name="Tapia R."/>
            <person name="Saunders E."/>
            <person name="Gilna P."/>
            <person name="Schmutz J."/>
            <person name="Larimer F."/>
            <person name="Land M."/>
            <person name="Kyrpides N."/>
            <person name="Anderson I."/>
            <person name="Richardson P."/>
        </authorList>
    </citation>
    <scope>NUCLEOTIDE SEQUENCE [LARGE SCALE GENOMIC DNA]</scope>
    <source>
        <strain evidence="3">KT / ATCC 51484 / DSM 6875</strain>
    </source>
</reference>
<dbReference type="InterPro" id="IPR001584">
    <property type="entry name" value="Integrase_cat-core"/>
</dbReference>
<dbReference type="InterPro" id="IPR036397">
    <property type="entry name" value="RNaseH_sf"/>
</dbReference>
<proteinExistence type="predicted"/>
<dbReference type="GO" id="GO:0015074">
    <property type="term" value="P:DNA integration"/>
    <property type="evidence" value="ECO:0007669"/>
    <property type="project" value="InterPro"/>
</dbReference>
<dbReference type="STRING" id="265072.Mfla_2716"/>
<dbReference type="SUPFAM" id="SSF53098">
    <property type="entry name" value="Ribonuclease H-like"/>
    <property type="match status" value="1"/>
</dbReference>
<feature type="domain" description="Integrase catalytic" evidence="1">
    <location>
        <begin position="160"/>
        <end position="345"/>
    </location>
</feature>
<organism evidence="2 3">
    <name type="scientific">Methylobacillus flagellatus (strain ATCC 51484 / DSM 6875 / VKM B-1610 / KT)</name>
    <dbReference type="NCBI Taxonomy" id="265072"/>
    <lineage>
        <taxon>Bacteria</taxon>
        <taxon>Pseudomonadati</taxon>
        <taxon>Pseudomonadota</taxon>
        <taxon>Betaproteobacteria</taxon>
        <taxon>Nitrosomonadales</taxon>
        <taxon>Methylophilaceae</taxon>
        <taxon>Methylobacillus</taxon>
    </lineage>
</organism>
<dbReference type="PANTHER" id="PTHR35004">
    <property type="entry name" value="TRANSPOSASE RV3428C-RELATED"/>
    <property type="match status" value="1"/>
</dbReference>
<accession>Q1GXQ8</accession>
<dbReference type="EMBL" id="CP000284">
    <property type="protein sequence ID" value="ABE50979.1"/>
    <property type="molecule type" value="Genomic_DNA"/>
</dbReference>
<dbReference type="OrthoDB" id="371334at2"/>
<dbReference type="KEGG" id="mfa:Mfla_2716"/>
<dbReference type="RefSeq" id="WP_011480932.1">
    <property type="nucleotide sequence ID" value="NC_007947.1"/>
</dbReference>
<dbReference type="Gene3D" id="3.30.420.10">
    <property type="entry name" value="Ribonuclease H-like superfamily/Ribonuclease H"/>
    <property type="match status" value="1"/>
</dbReference>